<dbReference type="PANTHER" id="PTHR42673">
    <property type="entry name" value="MALEYLACETOACETATE ISOMERASE"/>
    <property type="match status" value="1"/>
</dbReference>
<dbReference type="InterPro" id="IPR010987">
    <property type="entry name" value="Glutathione-S-Trfase_C-like"/>
</dbReference>
<reference evidence="4 5" key="1">
    <citation type="submission" date="2020-06" db="EMBL/GenBank/DDBJ databases">
        <authorList>
            <consortium name="Wellcome Sanger Institute Data Sharing"/>
        </authorList>
    </citation>
    <scope>NUCLEOTIDE SEQUENCE [LARGE SCALE GENOMIC DNA]</scope>
</reference>
<dbReference type="InterPro" id="IPR036282">
    <property type="entry name" value="Glutathione-S-Trfase_C_sf"/>
</dbReference>
<feature type="domain" description="GST N-terminal" evidence="2">
    <location>
        <begin position="3"/>
        <end position="85"/>
    </location>
</feature>
<reference evidence="4" key="2">
    <citation type="submission" date="2025-05" db="UniProtKB">
        <authorList>
            <consortium name="Ensembl"/>
        </authorList>
    </citation>
    <scope>IDENTIFICATION</scope>
</reference>
<dbReference type="GO" id="GO:0016034">
    <property type="term" value="F:maleylacetoacetate isomerase activity"/>
    <property type="evidence" value="ECO:0007669"/>
    <property type="project" value="TreeGrafter"/>
</dbReference>
<protein>
    <recommendedName>
        <fullName evidence="6">Glutathione S-transferase</fullName>
    </recommendedName>
</protein>
<dbReference type="GO" id="GO:0005739">
    <property type="term" value="C:mitochondrion"/>
    <property type="evidence" value="ECO:0007669"/>
    <property type="project" value="TreeGrafter"/>
</dbReference>
<dbReference type="SUPFAM" id="SSF52833">
    <property type="entry name" value="Thioredoxin-like"/>
    <property type="match status" value="1"/>
</dbReference>
<organism evidence="4 5">
    <name type="scientific">Denticeps clupeoides</name>
    <name type="common">denticle herring</name>
    <dbReference type="NCBI Taxonomy" id="299321"/>
    <lineage>
        <taxon>Eukaryota</taxon>
        <taxon>Metazoa</taxon>
        <taxon>Chordata</taxon>
        <taxon>Craniata</taxon>
        <taxon>Vertebrata</taxon>
        <taxon>Euteleostomi</taxon>
        <taxon>Actinopterygii</taxon>
        <taxon>Neopterygii</taxon>
        <taxon>Teleostei</taxon>
        <taxon>Clupei</taxon>
        <taxon>Clupeiformes</taxon>
        <taxon>Denticipitoidei</taxon>
        <taxon>Denticipitidae</taxon>
        <taxon>Denticeps</taxon>
    </lineage>
</organism>
<dbReference type="Gene3D" id="3.40.30.10">
    <property type="entry name" value="Glutaredoxin"/>
    <property type="match status" value="1"/>
</dbReference>
<evidence type="ECO:0000259" key="2">
    <source>
        <dbReference type="PROSITE" id="PS50404"/>
    </source>
</evidence>
<dbReference type="GO" id="GO:0004364">
    <property type="term" value="F:glutathione transferase activity"/>
    <property type="evidence" value="ECO:0007669"/>
    <property type="project" value="Ensembl"/>
</dbReference>
<dbReference type="InterPro" id="IPR040079">
    <property type="entry name" value="Glutathione_S-Trfase"/>
</dbReference>
<dbReference type="SFLD" id="SFLDS00019">
    <property type="entry name" value="Glutathione_Transferase_(cytos"/>
    <property type="match status" value="1"/>
</dbReference>
<sequence length="223" mass="25424">MAEDMFLFWGSGSPPCWRAMIALEEKGLQGYKNKLLNFEKGEHKQPEVLEVNPRGQLPAFRHGEKKVNESLAICMYLESQFKSRGTQLIPDKAADQALVYQRAFEGLVLQQKLVDLLMYARHVPEEERQETTMKRNMEAASAEAQLWEGHVQEGSCLAGKDFTMADVVVYPVVALMFRLGLSTEKYPKLSQYNDFLKDRPSIKATYPPHWLESPPTSDLLKSL</sequence>
<dbReference type="PROSITE" id="PS50405">
    <property type="entry name" value="GST_CTER"/>
    <property type="match status" value="1"/>
</dbReference>
<dbReference type="InterPro" id="IPR004045">
    <property type="entry name" value="Glutathione_S-Trfase_N"/>
</dbReference>
<dbReference type="PANTHER" id="PTHR42673:SF4">
    <property type="entry name" value="MALEYLACETOACETATE ISOMERASE"/>
    <property type="match status" value="1"/>
</dbReference>
<dbReference type="GO" id="GO:0006749">
    <property type="term" value="P:glutathione metabolic process"/>
    <property type="evidence" value="ECO:0007669"/>
    <property type="project" value="TreeGrafter"/>
</dbReference>
<dbReference type="Ensembl" id="ENSDCDT00010050590.1">
    <property type="protein sequence ID" value="ENSDCDP00010040709.1"/>
    <property type="gene ID" value="ENSDCDG00010025936.1"/>
</dbReference>
<comment type="similarity">
    <text evidence="1">Belongs to the GST superfamily.</text>
</comment>
<dbReference type="AlphaFoldDB" id="A0A8C4BP33"/>
<dbReference type="CDD" id="cd00299">
    <property type="entry name" value="GST_C_family"/>
    <property type="match status" value="1"/>
</dbReference>
<dbReference type="Proteomes" id="UP000694580">
    <property type="component" value="Chromosome 20"/>
</dbReference>
<dbReference type="CDD" id="cd00570">
    <property type="entry name" value="GST_N_family"/>
    <property type="match status" value="1"/>
</dbReference>
<evidence type="ECO:0000313" key="4">
    <source>
        <dbReference type="Ensembl" id="ENSDCDP00010040702.1"/>
    </source>
</evidence>
<evidence type="ECO:0000256" key="1">
    <source>
        <dbReference type="RuleBase" id="RU003494"/>
    </source>
</evidence>
<dbReference type="GO" id="GO:0006559">
    <property type="term" value="P:L-phenylalanine catabolic process"/>
    <property type="evidence" value="ECO:0007669"/>
    <property type="project" value="TreeGrafter"/>
</dbReference>
<feature type="domain" description="GST C-terminal" evidence="3">
    <location>
        <begin position="92"/>
        <end position="218"/>
    </location>
</feature>
<evidence type="ECO:0000313" key="5">
    <source>
        <dbReference type="Proteomes" id="UP000694580"/>
    </source>
</evidence>
<dbReference type="Pfam" id="PF02798">
    <property type="entry name" value="GST_N"/>
    <property type="match status" value="1"/>
</dbReference>
<dbReference type="FunFam" id="3.40.30.10:FF:000221">
    <property type="entry name" value="Glutathione S-transferase rho"/>
    <property type="match status" value="1"/>
</dbReference>
<gene>
    <name evidence="4" type="primary">LOC114770431</name>
</gene>
<name>A0A8C4BP33_9TELE</name>
<dbReference type="InterPro" id="IPR036249">
    <property type="entry name" value="Thioredoxin-like_sf"/>
</dbReference>
<evidence type="ECO:0008006" key="6">
    <source>
        <dbReference type="Google" id="ProtNLM"/>
    </source>
</evidence>
<dbReference type="PROSITE" id="PS50404">
    <property type="entry name" value="GST_NTER"/>
    <property type="match status" value="1"/>
</dbReference>
<dbReference type="GeneTree" id="ENSGT00510000049601"/>
<dbReference type="Pfam" id="PF00043">
    <property type="entry name" value="GST_C"/>
    <property type="match status" value="1"/>
</dbReference>
<keyword evidence="5" id="KW-1185">Reference proteome</keyword>
<dbReference type="Gene3D" id="1.20.1050.10">
    <property type="match status" value="1"/>
</dbReference>
<dbReference type="InterPro" id="IPR004046">
    <property type="entry name" value="GST_C"/>
</dbReference>
<dbReference type="Ensembl" id="ENSDCDT00010050582.1">
    <property type="protein sequence ID" value="ENSDCDP00010040702.1"/>
    <property type="gene ID" value="ENSDCDG00010025936.1"/>
</dbReference>
<evidence type="ECO:0000259" key="3">
    <source>
        <dbReference type="PROSITE" id="PS50405"/>
    </source>
</evidence>
<proteinExistence type="inferred from homology"/>
<dbReference type="SUPFAM" id="SSF47616">
    <property type="entry name" value="GST C-terminal domain-like"/>
    <property type="match status" value="1"/>
</dbReference>
<dbReference type="SFLD" id="SFLDG00358">
    <property type="entry name" value="Main_(cytGST)"/>
    <property type="match status" value="1"/>
</dbReference>
<accession>A0A8C4BP33</accession>